<evidence type="ECO:0000313" key="3">
    <source>
        <dbReference type="Proteomes" id="UP000828251"/>
    </source>
</evidence>
<comment type="caution">
    <text evidence="2">The sequence shown here is derived from an EMBL/GenBank/DDBJ whole genome shotgun (WGS) entry which is preliminary data.</text>
</comment>
<sequence length="102" mass="12088">MRNVTKQSKKVYTRPMKRPLENSRMTPKRILKKLYQNGGPLDLSRVDFNYLSNISAESLNFNVYHSNGEEWETFQRKWKQSSNFFIPITPEVEYNKEGPTNV</sequence>
<protein>
    <submittedName>
        <fullName evidence="2">Uncharacterized protein</fullName>
    </submittedName>
</protein>
<evidence type="ECO:0000313" key="2">
    <source>
        <dbReference type="EMBL" id="KAH1091405.1"/>
    </source>
</evidence>
<dbReference type="EMBL" id="JAIQCV010000006">
    <property type="protein sequence ID" value="KAH1091405.1"/>
    <property type="molecule type" value="Genomic_DNA"/>
</dbReference>
<dbReference type="AlphaFoldDB" id="A0A9D4A7B4"/>
<gene>
    <name evidence="2" type="ORF">J1N35_018662</name>
</gene>
<reference evidence="2 3" key="1">
    <citation type="journal article" date="2021" name="Plant Biotechnol. J.">
        <title>Multi-omics assisted identification of the key and species-specific regulatory components of drought-tolerant mechanisms in Gossypium stocksii.</title>
        <authorList>
            <person name="Yu D."/>
            <person name="Ke L."/>
            <person name="Zhang D."/>
            <person name="Wu Y."/>
            <person name="Sun Y."/>
            <person name="Mei J."/>
            <person name="Sun J."/>
            <person name="Sun Y."/>
        </authorList>
    </citation>
    <scope>NUCLEOTIDE SEQUENCE [LARGE SCALE GENOMIC DNA]</scope>
    <source>
        <strain evidence="3">cv. E1</strain>
        <tissue evidence="2">Leaf</tissue>
    </source>
</reference>
<dbReference type="Proteomes" id="UP000828251">
    <property type="component" value="Unassembled WGS sequence"/>
</dbReference>
<proteinExistence type="predicted"/>
<name>A0A9D4A7B4_9ROSI</name>
<feature type="region of interest" description="Disordered" evidence="1">
    <location>
        <begin position="1"/>
        <end position="23"/>
    </location>
</feature>
<evidence type="ECO:0000256" key="1">
    <source>
        <dbReference type="SAM" id="MobiDB-lite"/>
    </source>
</evidence>
<keyword evidence="3" id="KW-1185">Reference proteome</keyword>
<organism evidence="2 3">
    <name type="scientific">Gossypium stocksii</name>
    <dbReference type="NCBI Taxonomy" id="47602"/>
    <lineage>
        <taxon>Eukaryota</taxon>
        <taxon>Viridiplantae</taxon>
        <taxon>Streptophyta</taxon>
        <taxon>Embryophyta</taxon>
        <taxon>Tracheophyta</taxon>
        <taxon>Spermatophyta</taxon>
        <taxon>Magnoliopsida</taxon>
        <taxon>eudicotyledons</taxon>
        <taxon>Gunneridae</taxon>
        <taxon>Pentapetalae</taxon>
        <taxon>rosids</taxon>
        <taxon>malvids</taxon>
        <taxon>Malvales</taxon>
        <taxon>Malvaceae</taxon>
        <taxon>Malvoideae</taxon>
        <taxon>Gossypium</taxon>
    </lineage>
</organism>
<feature type="compositionally biased region" description="Basic residues" evidence="1">
    <location>
        <begin position="7"/>
        <end position="17"/>
    </location>
</feature>
<accession>A0A9D4A7B4</accession>